<reference evidence="5 6" key="1">
    <citation type="submission" date="2019-06" db="EMBL/GenBank/DDBJ databases">
        <title>Description of Kitasatospora acidophila sp. nov. isolated from pine grove soil, and reclassification of Streptomyces novaecaesareae to Kitasatospora novaeceasareae comb. nov.</title>
        <authorList>
            <person name="Kim M.J."/>
        </authorList>
    </citation>
    <scope>NUCLEOTIDE SEQUENCE [LARGE SCALE GENOMIC DNA]</scope>
    <source>
        <strain evidence="5 6">MMS16-CNU292</strain>
    </source>
</reference>
<dbReference type="GO" id="GO:0008168">
    <property type="term" value="F:methyltransferase activity"/>
    <property type="evidence" value="ECO:0007669"/>
    <property type="project" value="UniProtKB-KW"/>
</dbReference>
<comment type="caution">
    <text evidence="5">The sequence shown here is derived from an EMBL/GenBank/DDBJ whole genome shotgun (WGS) entry which is preliminary data.</text>
</comment>
<organism evidence="5 6">
    <name type="scientific">Kitasatospora acidiphila</name>
    <dbReference type="NCBI Taxonomy" id="2567942"/>
    <lineage>
        <taxon>Bacteria</taxon>
        <taxon>Bacillati</taxon>
        <taxon>Actinomycetota</taxon>
        <taxon>Actinomycetes</taxon>
        <taxon>Kitasatosporales</taxon>
        <taxon>Streptomycetaceae</taxon>
        <taxon>Kitasatospora</taxon>
    </lineage>
</organism>
<dbReference type="RefSeq" id="WP_141637076.1">
    <property type="nucleotide sequence ID" value="NZ_VIGB01000003.1"/>
</dbReference>
<proteinExistence type="predicted"/>
<dbReference type="Gene3D" id="3.40.1010.10">
    <property type="entry name" value="Cobalt-precorrin-4 Transmethylase, Domain 1"/>
    <property type="match status" value="1"/>
</dbReference>
<evidence type="ECO:0000313" key="6">
    <source>
        <dbReference type="Proteomes" id="UP000319103"/>
    </source>
</evidence>
<protein>
    <recommendedName>
        <fullName evidence="4">Tetrapyrrole methylase domain-containing protein</fullName>
    </recommendedName>
</protein>
<dbReference type="PANTHER" id="PTHR47036:SF1">
    <property type="entry name" value="COBALT-FACTOR III C(17)-METHYLTRANSFERASE-RELATED"/>
    <property type="match status" value="1"/>
</dbReference>
<dbReference type="InterPro" id="IPR051810">
    <property type="entry name" value="Precorrin_MeTrfase"/>
</dbReference>
<name>A0A540WE28_9ACTN</name>
<dbReference type="InterPro" id="IPR014776">
    <property type="entry name" value="4pyrrole_Mease_sub2"/>
</dbReference>
<sequence>MTITVVGIGYGSDTTAAVAEAIGAADVLIGHPVFLAAVDHLVRPGAECFDVLDQATPQEDVFAVRTRVAAERSAAGAQVVIVSGGDPGLLGMAGPALSNLERTGRADEIRAMRVLPGLSAWQYASAALGSPFNSGLAVLSLCLYGHTEEKITRQIAGVAASGLGIVGYMVRHNGEDHPELFPTDEPPAEISRRRFTLLRDELLKSRDPQTPAFLLTGLGGADGHQLATVPLKSALDLWEQAGPESIVCVPAEEYQQSSGLIWATT</sequence>
<dbReference type="InterPro" id="IPR035996">
    <property type="entry name" value="4pyrrol_Methylase_sf"/>
</dbReference>
<dbReference type="AlphaFoldDB" id="A0A540WE28"/>
<keyword evidence="1" id="KW-0489">Methyltransferase</keyword>
<gene>
    <name evidence="5" type="ORF">E6W39_36315</name>
</gene>
<evidence type="ECO:0000313" key="5">
    <source>
        <dbReference type="EMBL" id="TQF06664.1"/>
    </source>
</evidence>
<dbReference type="EMBL" id="VIGB01000003">
    <property type="protein sequence ID" value="TQF06664.1"/>
    <property type="molecule type" value="Genomic_DNA"/>
</dbReference>
<accession>A0A540WE28</accession>
<feature type="domain" description="Tetrapyrrole methylase" evidence="4">
    <location>
        <begin position="2"/>
        <end position="224"/>
    </location>
</feature>
<dbReference type="Proteomes" id="UP000319103">
    <property type="component" value="Unassembled WGS sequence"/>
</dbReference>
<keyword evidence="3" id="KW-0949">S-adenosyl-L-methionine</keyword>
<dbReference type="PANTHER" id="PTHR47036">
    <property type="entry name" value="COBALT-FACTOR III C(17)-METHYLTRANSFERASE-RELATED"/>
    <property type="match status" value="1"/>
</dbReference>
<evidence type="ECO:0000256" key="3">
    <source>
        <dbReference type="ARBA" id="ARBA00022691"/>
    </source>
</evidence>
<evidence type="ECO:0000256" key="1">
    <source>
        <dbReference type="ARBA" id="ARBA00022603"/>
    </source>
</evidence>
<dbReference type="Pfam" id="PF00590">
    <property type="entry name" value="TP_methylase"/>
    <property type="match status" value="1"/>
</dbReference>
<dbReference type="InterPro" id="IPR014777">
    <property type="entry name" value="4pyrrole_Mease_sub1"/>
</dbReference>
<dbReference type="OrthoDB" id="9804789at2"/>
<dbReference type="SUPFAM" id="SSF53790">
    <property type="entry name" value="Tetrapyrrole methylase"/>
    <property type="match status" value="1"/>
</dbReference>
<keyword evidence="2" id="KW-0808">Transferase</keyword>
<dbReference type="InterPro" id="IPR000878">
    <property type="entry name" value="4pyrrol_Mease"/>
</dbReference>
<keyword evidence="6" id="KW-1185">Reference proteome</keyword>
<dbReference type="GO" id="GO:0032259">
    <property type="term" value="P:methylation"/>
    <property type="evidence" value="ECO:0007669"/>
    <property type="project" value="UniProtKB-KW"/>
</dbReference>
<dbReference type="Gene3D" id="3.30.950.10">
    <property type="entry name" value="Methyltransferase, Cobalt-precorrin-4 Transmethylase, Domain 2"/>
    <property type="match status" value="1"/>
</dbReference>
<evidence type="ECO:0000256" key="2">
    <source>
        <dbReference type="ARBA" id="ARBA00022679"/>
    </source>
</evidence>
<evidence type="ECO:0000259" key="4">
    <source>
        <dbReference type="Pfam" id="PF00590"/>
    </source>
</evidence>